<feature type="transmembrane region" description="Helical" evidence="8">
    <location>
        <begin position="48"/>
        <end position="73"/>
    </location>
</feature>
<dbReference type="Proteomes" id="UP001295423">
    <property type="component" value="Unassembled WGS sequence"/>
</dbReference>
<dbReference type="PANTHER" id="PTHR22950">
    <property type="entry name" value="AMINO ACID TRANSPORTER"/>
    <property type="match status" value="1"/>
</dbReference>
<comment type="caution">
    <text evidence="10">The sequence shown here is derived from an EMBL/GenBank/DDBJ whole genome shotgun (WGS) entry which is preliminary data.</text>
</comment>
<organism evidence="10 11">
    <name type="scientific">Cylindrotheca closterium</name>
    <dbReference type="NCBI Taxonomy" id="2856"/>
    <lineage>
        <taxon>Eukaryota</taxon>
        <taxon>Sar</taxon>
        <taxon>Stramenopiles</taxon>
        <taxon>Ochrophyta</taxon>
        <taxon>Bacillariophyta</taxon>
        <taxon>Bacillariophyceae</taxon>
        <taxon>Bacillariophycidae</taxon>
        <taxon>Bacillariales</taxon>
        <taxon>Bacillariaceae</taxon>
        <taxon>Cylindrotheca</taxon>
    </lineage>
</organism>
<feature type="transmembrane region" description="Helical" evidence="8">
    <location>
        <begin position="198"/>
        <end position="219"/>
    </location>
</feature>
<dbReference type="PANTHER" id="PTHR22950:SF458">
    <property type="entry name" value="SODIUM-COUPLED NEUTRAL AMINO ACID TRANSPORTER 11-RELATED"/>
    <property type="match status" value="1"/>
</dbReference>
<evidence type="ECO:0000256" key="5">
    <source>
        <dbReference type="ARBA" id="ARBA00022970"/>
    </source>
</evidence>
<feature type="transmembrane region" description="Helical" evidence="8">
    <location>
        <begin position="282"/>
        <end position="303"/>
    </location>
</feature>
<keyword evidence="6 8" id="KW-1133">Transmembrane helix</keyword>
<dbReference type="Pfam" id="PF01490">
    <property type="entry name" value="Aa_trans"/>
    <property type="match status" value="1"/>
</dbReference>
<feature type="transmembrane region" description="Helical" evidence="8">
    <location>
        <begin position="231"/>
        <end position="254"/>
    </location>
</feature>
<feature type="transmembrane region" description="Helical" evidence="8">
    <location>
        <begin position="426"/>
        <end position="451"/>
    </location>
</feature>
<evidence type="ECO:0000256" key="6">
    <source>
        <dbReference type="ARBA" id="ARBA00022989"/>
    </source>
</evidence>
<evidence type="ECO:0000256" key="2">
    <source>
        <dbReference type="ARBA" id="ARBA00008066"/>
    </source>
</evidence>
<feature type="transmembrane region" description="Helical" evidence="8">
    <location>
        <begin position="94"/>
        <end position="115"/>
    </location>
</feature>
<feature type="domain" description="Amino acid transporter transmembrane" evidence="9">
    <location>
        <begin position="15"/>
        <end position="450"/>
    </location>
</feature>
<feature type="transmembrane region" description="Helical" evidence="8">
    <location>
        <begin position="20"/>
        <end position="42"/>
    </location>
</feature>
<dbReference type="GO" id="GO:0015179">
    <property type="term" value="F:L-amino acid transmembrane transporter activity"/>
    <property type="evidence" value="ECO:0007669"/>
    <property type="project" value="TreeGrafter"/>
</dbReference>
<feature type="transmembrane region" description="Helical" evidence="8">
    <location>
        <begin position="363"/>
        <end position="381"/>
    </location>
</feature>
<keyword evidence="3" id="KW-0813">Transport</keyword>
<reference evidence="10" key="1">
    <citation type="submission" date="2023-08" db="EMBL/GenBank/DDBJ databases">
        <authorList>
            <person name="Audoor S."/>
            <person name="Bilcke G."/>
        </authorList>
    </citation>
    <scope>NUCLEOTIDE SEQUENCE</scope>
</reference>
<evidence type="ECO:0000256" key="1">
    <source>
        <dbReference type="ARBA" id="ARBA00004141"/>
    </source>
</evidence>
<keyword evidence="11" id="KW-1185">Reference proteome</keyword>
<dbReference type="InterPro" id="IPR013057">
    <property type="entry name" value="AA_transpt_TM"/>
</dbReference>
<protein>
    <recommendedName>
        <fullName evidence="9">Amino acid transporter transmembrane domain-containing protein</fullName>
    </recommendedName>
</protein>
<comment type="similarity">
    <text evidence="2">Belongs to the amino acid/polyamine transporter 2 family.</text>
</comment>
<comment type="subcellular location">
    <subcellularLocation>
        <location evidence="1">Membrane</location>
        <topology evidence="1">Multi-pass membrane protein</topology>
    </subcellularLocation>
</comment>
<dbReference type="EMBL" id="CAKOGP040000668">
    <property type="protein sequence ID" value="CAJ1937950.1"/>
    <property type="molecule type" value="Genomic_DNA"/>
</dbReference>
<keyword evidence="7 8" id="KW-0472">Membrane</keyword>
<feature type="transmembrane region" description="Helical" evidence="8">
    <location>
        <begin position="135"/>
        <end position="153"/>
    </location>
</feature>
<evidence type="ECO:0000256" key="4">
    <source>
        <dbReference type="ARBA" id="ARBA00022692"/>
    </source>
</evidence>
<dbReference type="GO" id="GO:0016020">
    <property type="term" value="C:membrane"/>
    <property type="evidence" value="ECO:0007669"/>
    <property type="project" value="UniProtKB-SubCell"/>
</dbReference>
<evidence type="ECO:0000256" key="8">
    <source>
        <dbReference type="SAM" id="Phobius"/>
    </source>
</evidence>
<accession>A0AAD2FFY9</accession>
<evidence type="ECO:0000256" key="7">
    <source>
        <dbReference type="ARBA" id="ARBA00023136"/>
    </source>
</evidence>
<gene>
    <name evidence="10" type="ORF">CYCCA115_LOCUS5899</name>
</gene>
<evidence type="ECO:0000256" key="3">
    <source>
        <dbReference type="ARBA" id="ARBA00022448"/>
    </source>
</evidence>
<evidence type="ECO:0000313" key="11">
    <source>
        <dbReference type="Proteomes" id="UP001295423"/>
    </source>
</evidence>
<proteinExistence type="inferred from homology"/>
<evidence type="ECO:0000313" key="10">
    <source>
        <dbReference type="EMBL" id="CAJ1937950.1"/>
    </source>
</evidence>
<evidence type="ECO:0000259" key="9">
    <source>
        <dbReference type="Pfam" id="PF01490"/>
    </source>
</evidence>
<name>A0AAD2FFY9_9STRA</name>
<sequence length="454" mass="50281">MTNDTLSPHFSSSRRKSSMIAATFNLTATILGGGVLSLPLAFEKCGLLLGSLLMLVSMVITERSLFLFCLCARISGATTYGEVGKAAFGTKGEYGISMVLFVYLMFVTVAFMILVQDIWTSIVSVIMRQAVDQKLVLLVVLALMSPFFIQRSLHALRFNCYIGFASIPILLLAIWRDVATEPIEFEPLQWTDSFNDVLYAFPIINLSFLCVFNVLPVQAALIEPSRKRMQLVIDGAIGFAIIIMIPFGMLGYMYSGMNTDGNILNNIPTPSNWMKAGIGTQLFFLGRFGCGVTLTLAMPLMLLPCRDTLLELLDVAFFGAHIVEPRGEKIPLISRSSSAINQSIRDPIIVTKRNEKRLNENSWVRYLLTFLILGICYMVAIRVPEVAIVWSLVGSSMAFLIAFILPAACYVKIQQDSHFPNDESKAWLWFAQGLFVVAVIAVVACTSQSIIRLL</sequence>
<dbReference type="AlphaFoldDB" id="A0AAD2FFY9"/>
<keyword evidence="4 8" id="KW-0812">Transmembrane</keyword>
<feature type="transmembrane region" description="Helical" evidence="8">
    <location>
        <begin position="387"/>
        <end position="405"/>
    </location>
</feature>
<feature type="transmembrane region" description="Helical" evidence="8">
    <location>
        <begin position="160"/>
        <end position="178"/>
    </location>
</feature>
<keyword evidence="5" id="KW-0029">Amino-acid transport</keyword>